<gene>
    <name evidence="3" type="ORF">GCM10009675_35360</name>
</gene>
<feature type="signal peptide" evidence="2">
    <location>
        <begin position="1"/>
        <end position="15"/>
    </location>
</feature>
<feature type="chain" id="PRO_5046885991" evidence="2">
    <location>
        <begin position="16"/>
        <end position="336"/>
    </location>
</feature>
<dbReference type="PROSITE" id="PS51257">
    <property type="entry name" value="PROKAR_LIPOPROTEIN"/>
    <property type="match status" value="1"/>
</dbReference>
<dbReference type="PIRSF" id="PIRSF006470">
    <property type="entry name" value="DctB"/>
    <property type="match status" value="1"/>
</dbReference>
<organism evidence="3 4">
    <name type="scientific">Prauserella alba</name>
    <dbReference type="NCBI Taxonomy" id="176898"/>
    <lineage>
        <taxon>Bacteria</taxon>
        <taxon>Bacillati</taxon>
        <taxon>Actinomycetota</taxon>
        <taxon>Actinomycetes</taxon>
        <taxon>Pseudonocardiales</taxon>
        <taxon>Pseudonocardiaceae</taxon>
        <taxon>Prauserella</taxon>
    </lineage>
</organism>
<dbReference type="InterPro" id="IPR004682">
    <property type="entry name" value="TRAP_DctP"/>
</dbReference>
<dbReference type="EMBL" id="BAAALM010000012">
    <property type="protein sequence ID" value="GAA1211388.1"/>
    <property type="molecule type" value="Genomic_DNA"/>
</dbReference>
<dbReference type="Gene3D" id="3.40.190.170">
    <property type="entry name" value="Bacterial extracellular solute-binding protein, family 7"/>
    <property type="match status" value="1"/>
</dbReference>
<evidence type="ECO:0000256" key="1">
    <source>
        <dbReference type="ARBA" id="ARBA00022729"/>
    </source>
</evidence>
<dbReference type="NCBIfam" id="TIGR00787">
    <property type="entry name" value="dctP"/>
    <property type="match status" value="1"/>
</dbReference>
<proteinExistence type="predicted"/>
<comment type="caution">
    <text evidence="3">The sequence shown here is derived from an EMBL/GenBank/DDBJ whole genome shotgun (WGS) entry which is preliminary data.</text>
</comment>
<keyword evidence="1 2" id="KW-0732">Signal</keyword>
<evidence type="ECO:0000313" key="3">
    <source>
        <dbReference type="EMBL" id="GAA1211388.1"/>
    </source>
</evidence>
<sequence length="336" mass="36877">MRSAALRRMTTVALAATLGLGLAACGGGGGAQESVSWRLAETHPGDYPTTQADKWFAEELSKRSDGRITVEVYPDAQLGEERDVLEQMQLGSVELNRTNANLVGEFVPSWKAYGIPYAFEGEEHFWNFLQGEGGQAKLDELSEMGAVGLAYYDSGARSLYTNGKPIEKPDDLAGRNIRVQPGSITAEVVEEFGGSATTMDFGEVYSGIETGVIDGAENNLPSYVSTRHYEVADNLTLNEHQRVPEVLMISQSAMDQLSEQDQQLVREVAKESTEVQRELWQEEVAESRKTLEDAGVTITELDDKKPFEDAVAGLKERYAGQYGEFMDAVEAAKKQQ</sequence>
<dbReference type="InterPro" id="IPR018389">
    <property type="entry name" value="DctP_fam"/>
</dbReference>
<protein>
    <submittedName>
        <fullName evidence="3">TRAP transporter substrate-binding protein</fullName>
    </submittedName>
</protein>
<dbReference type="NCBIfam" id="NF037995">
    <property type="entry name" value="TRAP_S1"/>
    <property type="match status" value="1"/>
</dbReference>
<dbReference type="CDD" id="cd13671">
    <property type="entry name" value="PBP2_TRAP_SBP_like_3"/>
    <property type="match status" value="1"/>
</dbReference>
<dbReference type="PANTHER" id="PTHR33376">
    <property type="match status" value="1"/>
</dbReference>
<dbReference type="Pfam" id="PF03480">
    <property type="entry name" value="DctP"/>
    <property type="match status" value="1"/>
</dbReference>
<dbReference type="Proteomes" id="UP001500467">
    <property type="component" value="Unassembled WGS sequence"/>
</dbReference>
<name>A0ABP4G2L2_9PSEU</name>
<dbReference type="InterPro" id="IPR038404">
    <property type="entry name" value="TRAP_DctP_sf"/>
</dbReference>
<reference evidence="4" key="1">
    <citation type="journal article" date="2019" name="Int. J. Syst. Evol. Microbiol.">
        <title>The Global Catalogue of Microorganisms (GCM) 10K type strain sequencing project: providing services to taxonomists for standard genome sequencing and annotation.</title>
        <authorList>
            <consortium name="The Broad Institute Genomics Platform"/>
            <consortium name="The Broad Institute Genome Sequencing Center for Infectious Disease"/>
            <person name="Wu L."/>
            <person name="Ma J."/>
        </authorList>
    </citation>
    <scope>NUCLEOTIDE SEQUENCE [LARGE SCALE GENOMIC DNA]</scope>
    <source>
        <strain evidence="4">JCM 13022</strain>
    </source>
</reference>
<accession>A0ABP4G2L2</accession>
<keyword evidence="4" id="KW-1185">Reference proteome</keyword>
<evidence type="ECO:0000313" key="4">
    <source>
        <dbReference type="Proteomes" id="UP001500467"/>
    </source>
</evidence>
<evidence type="ECO:0000256" key="2">
    <source>
        <dbReference type="SAM" id="SignalP"/>
    </source>
</evidence>
<dbReference type="PANTHER" id="PTHR33376:SF2">
    <property type="entry name" value="DICARBOXYLATE-BINDING PERIPLASMIC PROTEIN"/>
    <property type="match status" value="1"/>
</dbReference>